<dbReference type="Proteomes" id="UP001649230">
    <property type="component" value="Chromosome"/>
</dbReference>
<keyword evidence="2" id="KW-0732">Signal</keyword>
<name>A0ABY3SS42_9BACL</name>
<feature type="region of interest" description="Disordered" evidence="1">
    <location>
        <begin position="31"/>
        <end position="76"/>
    </location>
</feature>
<evidence type="ECO:0000256" key="2">
    <source>
        <dbReference type="SAM" id="SignalP"/>
    </source>
</evidence>
<reference evidence="3 4" key="1">
    <citation type="journal article" date="2024" name="Int. J. Syst. Evol. Microbiol.">
        <title>Paenibacillus hexagrammi sp. nov., a novel bacterium isolated from the gut content of Hexagrammos agrammus.</title>
        <authorList>
            <person name="Jung H.K."/>
            <person name="Kim D.G."/>
            <person name="Zin H."/>
            <person name="Park J."/>
            <person name="Jung H."/>
            <person name="Kim Y.O."/>
            <person name="Kong H.J."/>
            <person name="Kim J.W."/>
            <person name="Kim Y.S."/>
        </authorList>
    </citation>
    <scope>NUCLEOTIDE SEQUENCE [LARGE SCALE GENOMIC DNA]</scope>
    <source>
        <strain evidence="3 4">YPD9-1</strain>
    </source>
</reference>
<evidence type="ECO:0000256" key="1">
    <source>
        <dbReference type="SAM" id="MobiDB-lite"/>
    </source>
</evidence>
<feature type="compositionally biased region" description="Polar residues" evidence="1">
    <location>
        <begin position="31"/>
        <end position="44"/>
    </location>
</feature>
<keyword evidence="4" id="KW-1185">Reference proteome</keyword>
<organism evidence="3 4">
    <name type="scientific">Paenibacillus hexagrammi</name>
    <dbReference type="NCBI Taxonomy" id="2908839"/>
    <lineage>
        <taxon>Bacteria</taxon>
        <taxon>Bacillati</taxon>
        <taxon>Bacillota</taxon>
        <taxon>Bacilli</taxon>
        <taxon>Bacillales</taxon>
        <taxon>Paenibacillaceae</taxon>
        <taxon>Paenibacillus</taxon>
    </lineage>
</organism>
<dbReference type="PROSITE" id="PS51257">
    <property type="entry name" value="PROKAR_LIPOPROTEIN"/>
    <property type="match status" value="1"/>
</dbReference>
<evidence type="ECO:0000313" key="4">
    <source>
        <dbReference type="Proteomes" id="UP001649230"/>
    </source>
</evidence>
<dbReference type="RefSeq" id="WP_235122491.1">
    <property type="nucleotide sequence ID" value="NZ_CP090978.1"/>
</dbReference>
<gene>
    <name evidence="3" type="ORF">L0M14_13135</name>
</gene>
<feature type="signal peptide" evidence="2">
    <location>
        <begin position="1"/>
        <end position="29"/>
    </location>
</feature>
<feature type="chain" id="PRO_5046525084" evidence="2">
    <location>
        <begin position="30"/>
        <end position="242"/>
    </location>
</feature>
<accession>A0ABY3SS42</accession>
<keyword evidence="3" id="KW-0449">Lipoprotein</keyword>
<sequence length="242" mass="26336">MTVRKSTKKPIGMKVVLAALLLWTMTGCASSSSQHEAGSNSENPGTWDVDSRNNENPSLGAKSIDRLPKPSSKISTFDTSAAHENSHLVMNRDLATQLKKDAQLQEAAVAMTNNNIYVAAAPSGMKAASKGEDAQQQALRQGHDPASGAGIFGNGFGNQVDWITNVPLPTDSARKMKETIQRIYPDANVFISTNPHFVSRMMFYNQQQGSKSMDLYLNEFNTMVQYAFPDYATGQKSATPVK</sequence>
<evidence type="ECO:0000313" key="3">
    <source>
        <dbReference type="EMBL" id="UJF35935.1"/>
    </source>
</evidence>
<proteinExistence type="predicted"/>
<dbReference type="EMBL" id="CP090978">
    <property type="protein sequence ID" value="UJF35935.1"/>
    <property type="molecule type" value="Genomic_DNA"/>
</dbReference>
<protein>
    <submittedName>
        <fullName evidence="3">YhcN/YlaJ family sporulation lipoprotein</fullName>
    </submittedName>
</protein>